<evidence type="ECO:0000313" key="1">
    <source>
        <dbReference type="EMBL" id="TFK64269.1"/>
    </source>
</evidence>
<sequence length="281" mass="32255">MHQLSVVEPQRRNVANLASTISYPDLPLELELLIFQQAAEGQQSFILTLMRVSRNVKARVEPILYRTIIRSRVAYPDLPRGYDPPLERLSTYCHLVQNLLIASDDVGYELICAHLTTCKNLVNVVIWCEDLPQEISILPLLDDLHITRLSCVLSVLYLPGRPFEFSSPLFKRLVHLDIRDDGLTWDELKGLKDLSNLTHLAILPPYRLGVVDSIAENCPQLRVLVLKERYWWYDDYRVVHISLSYGCYISDWLAQCEGRSCSWVVAENTIKERLRGPGPLT</sequence>
<organism evidence="1 2">
    <name type="scientific">Pluteus cervinus</name>
    <dbReference type="NCBI Taxonomy" id="181527"/>
    <lineage>
        <taxon>Eukaryota</taxon>
        <taxon>Fungi</taxon>
        <taxon>Dikarya</taxon>
        <taxon>Basidiomycota</taxon>
        <taxon>Agaricomycotina</taxon>
        <taxon>Agaricomycetes</taxon>
        <taxon>Agaricomycetidae</taxon>
        <taxon>Agaricales</taxon>
        <taxon>Pluteineae</taxon>
        <taxon>Pluteaceae</taxon>
        <taxon>Pluteus</taxon>
    </lineage>
</organism>
<evidence type="ECO:0000313" key="2">
    <source>
        <dbReference type="Proteomes" id="UP000308600"/>
    </source>
</evidence>
<dbReference type="EMBL" id="ML208482">
    <property type="protein sequence ID" value="TFK64269.1"/>
    <property type="molecule type" value="Genomic_DNA"/>
</dbReference>
<accession>A0ACD3AF85</accession>
<keyword evidence="2" id="KW-1185">Reference proteome</keyword>
<name>A0ACD3AF85_9AGAR</name>
<reference evidence="1 2" key="1">
    <citation type="journal article" date="2019" name="Nat. Ecol. Evol.">
        <title>Megaphylogeny resolves global patterns of mushroom evolution.</title>
        <authorList>
            <person name="Varga T."/>
            <person name="Krizsan K."/>
            <person name="Foldi C."/>
            <person name="Dima B."/>
            <person name="Sanchez-Garcia M."/>
            <person name="Sanchez-Ramirez S."/>
            <person name="Szollosi G.J."/>
            <person name="Szarkandi J.G."/>
            <person name="Papp V."/>
            <person name="Albert L."/>
            <person name="Andreopoulos W."/>
            <person name="Angelini C."/>
            <person name="Antonin V."/>
            <person name="Barry K.W."/>
            <person name="Bougher N.L."/>
            <person name="Buchanan P."/>
            <person name="Buyck B."/>
            <person name="Bense V."/>
            <person name="Catcheside P."/>
            <person name="Chovatia M."/>
            <person name="Cooper J."/>
            <person name="Damon W."/>
            <person name="Desjardin D."/>
            <person name="Finy P."/>
            <person name="Geml J."/>
            <person name="Haridas S."/>
            <person name="Hughes K."/>
            <person name="Justo A."/>
            <person name="Karasinski D."/>
            <person name="Kautmanova I."/>
            <person name="Kiss B."/>
            <person name="Kocsube S."/>
            <person name="Kotiranta H."/>
            <person name="LaButti K.M."/>
            <person name="Lechner B.E."/>
            <person name="Liimatainen K."/>
            <person name="Lipzen A."/>
            <person name="Lukacs Z."/>
            <person name="Mihaltcheva S."/>
            <person name="Morgado L.N."/>
            <person name="Niskanen T."/>
            <person name="Noordeloos M.E."/>
            <person name="Ohm R.A."/>
            <person name="Ortiz-Santana B."/>
            <person name="Ovrebo C."/>
            <person name="Racz N."/>
            <person name="Riley R."/>
            <person name="Savchenko A."/>
            <person name="Shiryaev A."/>
            <person name="Soop K."/>
            <person name="Spirin V."/>
            <person name="Szebenyi C."/>
            <person name="Tomsovsky M."/>
            <person name="Tulloss R.E."/>
            <person name="Uehling J."/>
            <person name="Grigoriev I.V."/>
            <person name="Vagvolgyi C."/>
            <person name="Papp T."/>
            <person name="Martin F.M."/>
            <person name="Miettinen O."/>
            <person name="Hibbett D.S."/>
            <person name="Nagy L.G."/>
        </authorList>
    </citation>
    <scope>NUCLEOTIDE SEQUENCE [LARGE SCALE GENOMIC DNA]</scope>
    <source>
        <strain evidence="1 2">NL-1719</strain>
    </source>
</reference>
<protein>
    <submittedName>
        <fullName evidence="1">Uncharacterized protein</fullName>
    </submittedName>
</protein>
<dbReference type="Proteomes" id="UP000308600">
    <property type="component" value="Unassembled WGS sequence"/>
</dbReference>
<proteinExistence type="predicted"/>
<gene>
    <name evidence="1" type="ORF">BDN72DRAFT_963325</name>
</gene>